<gene>
    <name evidence="12" type="ordered locus">Celgi_1103</name>
</gene>
<accession>F8A175</accession>
<comment type="similarity">
    <text evidence="2 10">Belongs to the ABC-2 integral membrane protein family.</text>
</comment>
<dbReference type="PROSITE" id="PS51012">
    <property type="entry name" value="ABC_TM2"/>
    <property type="match status" value="1"/>
</dbReference>
<evidence type="ECO:0000256" key="8">
    <source>
        <dbReference type="ARBA" id="ARBA00023136"/>
    </source>
</evidence>
<dbReference type="STRING" id="593907.Celgi_1103"/>
<keyword evidence="8 10" id="KW-0472">Membrane</keyword>
<comment type="caution">
    <text evidence="10">Lacks conserved residue(s) required for the propagation of feature annotation.</text>
</comment>
<evidence type="ECO:0000256" key="5">
    <source>
        <dbReference type="ARBA" id="ARBA00022519"/>
    </source>
</evidence>
<keyword evidence="5" id="KW-0997">Cell inner membrane</keyword>
<dbReference type="PRINTS" id="PR00164">
    <property type="entry name" value="ABC2TRNSPORT"/>
</dbReference>
<dbReference type="GO" id="GO:0043190">
    <property type="term" value="C:ATP-binding cassette (ABC) transporter complex"/>
    <property type="evidence" value="ECO:0007669"/>
    <property type="project" value="InterPro"/>
</dbReference>
<evidence type="ECO:0000256" key="9">
    <source>
        <dbReference type="ARBA" id="ARBA00023251"/>
    </source>
</evidence>
<dbReference type="InterPro" id="IPR047817">
    <property type="entry name" value="ABC2_TM_bact-type"/>
</dbReference>
<organism evidence="12 13">
    <name type="scientific">Cellulomonas gilvus (strain ATCC 13127 / NRRL B-14078)</name>
    <name type="common">Cellvibrio gilvus</name>
    <dbReference type="NCBI Taxonomy" id="593907"/>
    <lineage>
        <taxon>Bacteria</taxon>
        <taxon>Bacillati</taxon>
        <taxon>Actinomycetota</taxon>
        <taxon>Actinomycetes</taxon>
        <taxon>Micrococcales</taxon>
        <taxon>Cellulomonadaceae</taxon>
        <taxon>Cellulomonas</taxon>
    </lineage>
</organism>
<dbReference type="EMBL" id="CP002665">
    <property type="protein sequence ID" value="AEI11622.1"/>
    <property type="molecule type" value="Genomic_DNA"/>
</dbReference>
<evidence type="ECO:0000313" key="12">
    <source>
        <dbReference type="EMBL" id="AEI11622.1"/>
    </source>
</evidence>
<evidence type="ECO:0000256" key="2">
    <source>
        <dbReference type="ARBA" id="ARBA00007783"/>
    </source>
</evidence>
<dbReference type="InterPro" id="IPR000412">
    <property type="entry name" value="ABC_2_transport"/>
</dbReference>
<dbReference type="GO" id="GO:0015920">
    <property type="term" value="P:lipopolysaccharide transport"/>
    <property type="evidence" value="ECO:0007669"/>
    <property type="project" value="TreeGrafter"/>
</dbReference>
<protein>
    <recommendedName>
        <fullName evidence="10">Transport permease protein</fullName>
    </recommendedName>
</protein>
<name>F8A175_CELGA</name>
<feature type="transmembrane region" description="Helical" evidence="10">
    <location>
        <begin position="66"/>
        <end position="86"/>
    </location>
</feature>
<feature type="domain" description="ABC transmembrane type-2" evidence="11">
    <location>
        <begin position="60"/>
        <end position="282"/>
    </location>
</feature>
<keyword evidence="4 10" id="KW-1003">Cell membrane</keyword>
<feature type="transmembrane region" description="Helical" evidence="10">
    <location>
        <begin position="93"/>
        <end position="113"/>
    </location>
</feature>
<dbReference type="eggNOG" id="COG1682">
    <property type="taxonomic scope" value="Bacteria"/>
</dbReference>
<keyword evidence="13" id="KW-1185">Reference proteome</keyword>
<dbReference type="KEGG" id="cga:Celgi_1103"/>
<keyword evidence="9" id="KW-0046">Antibiotic resistance</keyword>
<evidence type="ECO:0000259" key="11">
    <source>
        <dbReference type="PROSITE" id="PS51012"/>
    </source>
</evidence>
<dbReference type="PANTHER" id="PTHR30413">
    <property type="entry name" value="INNER MEMBRANE TRANSPORT PERMEASE"/>
    <property type="match status" value="1"/>
</dbReference>
<dbReference type="AlphaFoldDB" id="F8A175"/>
<dbReference type="RefSeq" id="WP_013883141.1">
    <property type="nucleotide sequence ID" value="NC_015671.1"/>
</dbReference>
<reference evidence="13" key="1">
    <citation type="submission" date="2011-04" db="EMBL/GenBank/DDBJ databases">
        <title>Complete sequence of Cellvibrio gilvus ATCC 13127.</title>
        <authorList>
            <person name="Lucas S."/>
            <person name="Han J."/>
            <person name="Lapidus A."/>
            <person name="Cheng J.-F."/>
            <person name="Goodwin L."/>
            <person name="Pitluck S."/>
            <person name="Peters L."/>
            <person name="Munk A."/>
            <person name="Detter J.C."/>
            <person name="Han C."/>
            <person name="Tapia R."/>
            <person name="Land M."/>
            <person name="Hauser L."/>
            <person name="Kyrpides N."/>
            <person name="Ivanova N."/>
            <person name="Ovchinnikova G."/>
            <person name="Pagani I."/>
            <person name="Mead D."/>
            <person name="Brumm P."/>
            <person name="Woyke T."/>
        </authorList>
    </citation>
    <scope>NUCLEOTIDE SEQUENCE [LARGE SCALE GENOMIC DNA]</scope>
    <source>
        <strain evidence="13">ATCC 13127 / NRRL B-14078</strain>
    </source>
</reference>
<keyword evidence="3 10" id="KW-0813">Transport</keyword>
<dbReference type="InterPro" id="IPR013525">
    <property type="entry name" value="ABC2_TM"/>
</dbReference>
<dbReference type="PANTHER" id="PTHR30413:SF8">
    <property type="entry name" value="TRANSPORT PERMEASE PROTEIN"/>
    <property type="match status" value="1"/>
</dbReference>
<keyword evidence="7 10" id="KW-1133">Transmembrane helix</keyword>
<comment type="subcellular location">
    <subcellularLocation>
        <location evidence="1">Cell inner membrane</location>
        <topology evidence="1">Multi-pass membrane protein</topology>
    </subcellularLocation>
    <subcellularLocation>
        <location evidence="10">Cell membrane</location>
        <topology evidence="10">Multi-pass membrane protein</topology>
    </subcellularLocation>
</comment>
<evidence type="ECO:0000256" key="3">
    <source>
        <dbReference type="ARBA" id="ARBA00022448"/>
    </source>
</evidence>
<dbReference type="Pfam" id="PF01061">
    <property type="entry name" value="ABC2_membrane"/>
    <property type="match status" value="1"/>
</dbReference>
<keyword evidence="6 10" id="KW-0812">Transmembrane</keyword>
<proteinExistence type="inferred from homology"/>
<evidence type="ECO:0000256" key="10">
    <source>
        <dbReference type="RuleBase" id="RU361157"/>
    </source>
</evidence>
<dbReference type="GO" id="GO:0140359">
    <property type="term" value="F:ABC-type transporter activity"/>
    <property type="evidence" value="ECO:0007669"/>
    <property type="project" value="InterPro"/>
</dbReference>
<evidence type="ECO:0000256" key="6">
    <source>
        <dbReference type="ARBA" id="ARBA00022692"/>
    </source>
</evidence>
<dbReference type="HOGENOM" id="CLU_060703_4_0_11"/>
<feature type="transmembrane region" description="Helical" evidence="10">
    <location>
        <begin position="260"/>
        <end position="280"/>
    </location>
</feature>
<evidence type="ECO:0000256" key="7">
    <source>
        <dbReference type="ARBA" id="ARBA00022989"/>
    </source>
</evidence>
<evidence type="ECO:0000313" key="13">
    <source>
        <dbReference type="Proteomes" id="UP000000485"/>
    </source>
</evidence>
<feature type="transmembrane region" description="Helical" evidence="10">
    <location>
        <begin position="133"/>
        <end position="157"/>
    </location>
</feature>
<dbReference type="Proteomes" id="UP000000485">
    <property type="component" value="Chromosome"/>
</dbReference>
<sequence length="289" mass="32009">MSGPPDDELDAAALAERYGLERIGARPALIPYVRDIWQRRHFLWTLASGRAYTRNTDNYLGQVWSILNPLLLAGTYYLVFGVLLTTRGGTQNYVAFLTTGIFIFSFISTAISSGASAITGNLSLVRALHFPRALLPLSIAVAELINLIPTIVVMLLIIALSGEPITWTWLLLVPAVAMITLFNAGCALITARIVATARDVRNLIPVGTRLLRYFSGVFYSIDYYATDSLASLVLAYQPVALYIDIVRSCVLVETPLQAHLWWLGAGWAVLFSVVGFIMFWRAEERYGRD</sequence>
<evidence type="ECO:0000256" key="4">
    <source>
        <dbReference type="ARBA" id="ARBA00022475"/>
    </source>
</evidence>
<feature type="transmembrane region" description="Helical" evidence="10">
    <location>
        <begin position="169"/>
        <end position="195"/>
    </location>
</feature>
<evidence type="ECO:0000256" key="1">
    <source>
        <dbReference type="ARBA" id="ARBA00004429"/>
    </source>
</evidence>
<dbReference type="GO" id="GO:0046677">
    <property type="term" value="P:response to antibiotic"/>
    <property type="evidence" value="ECO:0007669"/>
    <property type="project" value="UniProtKB-KW"/>
</dbReference>